<protein>
    <submittedName>
        <fullName evidence="1">Uncharacterized protein</fullName>
    </submittedName>
</protein>
<proteinExistence type="predicted"/>
<evidence type="ECO:0000313" key="1">
    <source>
        <dbReference type="EMBL" id="SFU07385.1"/>
    </source>
</evidence>
<dbReference type="AlphaFoldDB" id="A0A1I7D700"/>
<gene>
    <name evidence="1" type="ORF">SAMN05216236_12364</name>
</gene>
<sequence>MMGKLIKLLFYLLCLAFIGVVGYAYLGPWFGSDFTAPQSEIRVPVTLDAN</sequence>
<organism evidence="1 2">
    <name type="scientific">Sedimentitalea nanhaiensis</name>
    <dbReference type="NCBI Taxonomy" id="999627"/>
    <lineage>
        <taxon>Bacteria</taxon>
        <taxon>Pseudomonadati</taxon>
        <taxon>Pseudomonadota</taxon>
        <taxon>Alphaproteobacteria</taxon>
        <taxon>Rhodobacterales</taxon>
        <taxon>Paracoccaceae</taxon>
        <taxon>Sedimentitalea</taxon>
    </lineage>
</organism>
<dbReference type="Proteomes" id="UP000182466">
    <property type="component" value="Unassembled WGS sequence"/>
</dbReference>
<name>A0A1I7D700_9RHOB</name>
<dbReference type="EMBL" id="FPAW01000023">
    <property type="protein sequence ID" value="SFU07385.1"/>
    <property type="molecule type" value="Genomic_DNA"/>
</dbReference>
<keyword evidence="2" id="KW-1185">Reference proteome</keyword>
<evidence type="ECO:0000313" key="2">
    <source>
        <dbReference type="Proteomes" id="UP000182466"/>
    </source>
</evidence>
<reference evidence="1 2" key="1">
    <citation type="submission" date="2016-10" db="EMBL/GenBank/DDBJ databases">
        <authorList>
            <person name="de Groot N.N."/>
        </authorList>
    </citation>
    <scope>NUCLEOTIDE SEQUENCE [LARGE SCALE GENOMIC DNA]</scope>
    <source>
        <strain evidence="1 2">CGMCC 1.10959</strain>
    </source>
</reference>
<dbReference type="RefSeq" id="WP_154665587.1">
    <property type="nucleotide sequence ID" value="NZ_FPAW01000023.1"/>
</dbReference>
<dbReference type="STRING" id="999627.SAMN05216236_12364"/>
<accession>A0A1I7D700</accession>
<dbReference type="eggNOG" id="ENOG5033BHI">
    <property type="taxonomic scope" value="Bacteria"/>
</dbReference>